<dbReference type="STRING" id="1314785.A0A165ELJ3"/>
<dbReference type="Pfam" id="PF00651">
    <property type="entry name" value="BTB"/>
    <property type="match status" value="2"/>
</dbReference>
<proteinExistence type="predicted"/>
<dbReference type="SUPFAM" id="SSF54695">
    <property type="entry name" value="POZ domain"/>
    <property type="match status" value="2"/>
</dbReference>
<dbReference type="InterPro" id="IPR000210">
    <property type="entry name" value="BTB/POZ_dom"/>
</dbReference>
<protein>
    <recommendedName>
        <fullName evidence="1">BTB domain-containing protein</fullName>
    </recommendedName>
</protein>
<dbReference type="SMART" id="SM00225">
    <property type="entry name" value="BTB"/>
    <property type="match status" value="2"/>
</dbReference>
<sequence>MLSRFPREITSKMVQSSKKPGLISRKGTAPTWQQLSMGIHPFTRPTADVVLASSDNVAFCVHRTILSEASHVFADMLSTASAADSTSGTVSSDEHRFARLPIYPVSEDSKTLENVLRLCYPVSDPELSDTTELHKTLAAVAKYEMEEALGIIKGRLRALIRLNPFEAYAIACSFALEEIARKAAVQLSGKDARGFAWMTDGHSSPRYEGFTAGAYVRLLSFVRNQSDVSESFCFTRRADQDVPLSAIIEEAEAVPAVAHPMPPFDWPDADLVLHTADSVEFRVHRLILEMASPVFRDVLSKPLPSVAATERLARPHPRMPLLRMEETSKVVVVLLQVYYPTCDLEADDVELVLAALAAAKKYDMQKAEHILAAGLLQMTVPPVRVFLVACRLGLQTLAVEASKRLLHLGLDELETYQPEMEHVPAETYERLRRFHATSMMLLDAFIRSYTSIPLSWQAKFRRLCQKSNILVPASDKPYYDRDDRRSEMSVTCWFNSYIEEVLWKLREHRPCLSIAACPAVLESAMAVSERRRSCAACQSSQGLLLLMEFSQFFAKEIEKRVR</sequence>
<dbReference type="RefSeq" id="XP_040765049.1">
    <property type="nucleotide sequence ID" value="XM_040908782.1"/>
</dbReference>
<dbReference type="PROSITE" id="PS50097">
    <property type="entry name" value="BTB"/>
    <property type="match status" value="2"/>
</dbReference>
<evidence type="ECO:0000313" key="3">
    <source>
        <dbReference type="Proteomes" id="UP000076871"/>
    </source>
</evidence>
<keyword evidence="3" id="KW-1185">Reference proteome</keyword>
<dbReference type="Proteomes" id="UP000076871">
    <property type="component" value="Unassembled WGS sequence"/>
</dbReference>
<dbReference type="InParanoid" id="A0A165ELJ3"/>
<feature type="domain" description="BTB" evidence="1">
    <location>
        <begin position="269"/>
        <end position="339"/>
    </location>
</feature>
<dbReference type="OrthoDB" id="3164835at2759"/>
<dbReference type="EMBL" id="KV427620">
    <property type="protein sequence ID" value="KZT07309.1"/>
    <property type="molecule type" value="Genomic_DNA"/>
</dbReference>
<dbReference type="Gene3D" id="3.30.710.10">
    <property type="entry name" value="Potassium Channel Kv1.1, Chain A"/>
    <property type="match status" value="2"/>
</dbReference>
<dbReference type="AlphaFoldDB" id="A0A165ELJ3"/>
<name>A0A165ELJ3_9APHY</name>
<gene>
    <name evidence="2" type="ORF">LAESUDRAFT_725224</name>
</gene>
<reference evidence="2 3" key="1">
    <citation type="journal article" date="2016" name="Mol. Biol. Evol.">
        <title>Comparative Genomics of Early-Diverging Mushroom-Forming Fungi Provides Insights into the Origins of Lignocellulose Decay Capabilities.</title>
        <authorList>
            <person name="Nagy L.G."/>
            <person name="Riley R."/>
            <person name="Tritt A."/>
            <person name="Adam C."/>
            <person name="Daum C."/>
            <person name="Floudas D."/>
            <person name="Sun H."/>
            <person name="Yadav J.S."/>
            <person name="Pangilinan J."/>
            <person name="Larsson K.H."/>
            <person name="Matsuura K."/>
            <person name="Barry K."/>
            <person name="Labutti K."/>
            <person name="Kuo R."/>
            <person name="Ohm R.A."/>
            <person name="Bhattacharya S.S."/>
            <person name="Shirouzu T."/>
            <person name="Yoshinaga Y."/>
            <person name="Martin F.M."/>
            <person name="Grigoriev I.V."/>
            <person name="Hibbett D.S."/>
        </authorList>
    </citation>
    <scope>NUCLEOTIDE SEQUENCE [LARGE SCALE GENOMIC DNA]</scope>
    <source>
        <strain evidence="2 3">93-53</strain>
    </source>
</reference>
<accession>A0A165ELJ3</accession>
<organism evidence="2 3">
    <name type="scientific">Laetiporus sulphureus 93-53</name>
    <dbReference type="NCBI Taxonomy" id="1314785"/>
    <lineage>
        <taxon>Eukaryota</taxon>
        <taxon>Fungi</taxon>
        <taxon>Dikarya</taxon>
        <taxon>Basidiomycota</taxon>
        <taxon>Agaricomycotina</taxon>
        <taxon>Agaricomycetes</taxon>
        <taxon>Polyporales</taxon>
        <taxon>Laetiporus</taxon>
    </lineage>
</organism>
<dbReference type="InterPro" id="IPR011333">
    <property type="entry name" value="SKP1/BTB/POZ_sf"/>
</dbReference>
<dbReference type="GeneID" id="63825811"/>
<feature type="domain" description="BTB" evidence="1">
    <location>
        <begin position="47"/>
        <end position="120"/>
    </location>
</feature>
<evidence type="ECO:0000313" key="2">
    <source>
        <dbReference type="EMBL" id="KZT07309.1"/>
    </source>
</evidence>
<evidence type="ECO:0000259" key="1">
    <source>
        <dbReference type="PROSITE" id="PS50097"/>
    </source>
</evidence>